<keyword evidence="2" id="KW-0732">Signal</keyword>
<dbReference type="EMBL" id="JAEINH010000008">
    <property type="protein sequence ID" value="MBI9115441.1"/>
    <property type="molecule type" value="Genomic_DNA"/>
</dbReference>
<protein>
    <submittedName>
        <fullName evidence="3">Uncharacterized protein</fullName>
    </submittedName>
</protein>
<feature type="compositionally biased region" description="Low complexity" evidence="1">
    <location>
        <begin position="137"/>
        <end position="154"/>
    </location>
</feature>
<dbReference type="RefSeq" id="WP_198734012.1">
    <property type="nucleotide sequence ID" value="NZ_JAEINH010000008.1"/>
</dbReference>
<proteinExistence type="predicted"/>
<feature type="region of interest" description="Disordered" evidence="1">
    <location>
        <begin position="137"/>
        <end position="160"/>
    </location>
</feature>
<feature type="chain" id="PRO_5038415602" evidence="2">
    <location>
        <begin position="23"/>
        <end position="160"/>
    </location>
</feature>
<evidence type="ECO:0000313" key="3">
    <source>
        <dbReference type="EMBL" id="MBI9115441.1"/>
    </source>
</evidence>
<organism evidence="3 4">
    <name type="scientific">Sanguibacter suaedae</name>
    <dbReference type="NCBI Taxonomy" id="2795737"/>
    <lineage>
        <taxon>Bacteria</taxon>
        <taxon>Bacillati</taxon>
        <taxon>Actinomycetota</taxon>
        <taxon>Actinomycetes</taxon>
        <taxon>Micrococcales</taxon>
        <taxon>Sanguibacteraceae</taxon>
        <taxon>Sanguibacter</taxon>
    </lineage>
</organism>
<evidence type="ECO:0000313" key="4">
    <source>
        <dbReference type="Proteomes" id="UP000602087"/>
    </source>
</evidence>
<comment type="caution">
    <text evidence="3">The sequence shown here is derived from an EMBL/GenBank/DDBJ whole genome shotgun (WGS) entry which is preliminary data.</text>
</comment>
<keyword evidence="4" id="KW-1185">Reference proteome</keyword>
<gene>
    <name evidence="3" type="ORF">JAV76_10510</name>
</gene>
<dbReference type="AlphaFoldDB" id="A0A934I734"/>
<dbReference type="Proteomes" id="UP000602087">
    <property type="component" value="Unassembled WGS sequence"/>
</dbReference>
<evidence type="ECO:0000256" key="2">
    <source>
        <dbReference type="SAM" id="SignalP"/>
    </source>
</evidence>
<name>A0A934I734_9MICO</name>
<reference evidence="3" key="1">
    <citation type="submission" date="2020-12" db="EMBL/GenBank/DDBJ databases">
        <title>Sanguibacter suaedae sp. nov., isolated from Suaeda aralocaspica.</title>
        <authorList>
            <person name="Ma Q."/>
        </authorList>
    </citation>
    <scope>NUCLEOTIDE SEQUENCE</scope>
    <source>
        <strain evidence="3">YZGR15</strain>
    </source>
</reference>
<sequence length="160" mass="16323">MTAQAPKVAVVLTQIATADALAAACAMSRIAVDAVTSPVGSYAVCRDASGDAPQELAKAVSALVRSVPLILFEAQDGQVSASQWQAGERTGSLAPALVLDGAPHELEDILLGARQVGDVEGVVSSVGMSRWKAARRLAATARAARPPRSARAPRTTPPGS</sequence>
<evidence type="ECO:0000256" key="1">
    <source>
        <dbReference type="SAM" id="MobiDB-lite"/>
    </source>
</evidence>
<accession>A0A934I734</accession>
<feature type="signal peptide" evidence="2">
    <location>
        <begin position="1"/>
        <end position="22"/>
    </location>
</feature>